<reference evidence="1" key="1">
    <citation type="submission" date="2013-08" db="EMBL/GenBank/DDBJ databases">
        <title>Gene expansion shapes genome architecture in the human pathogen Lichtheimia corymbifera: an evolutionary genomics analysis in the ancient terrestrial Mucorales (Mucoromycotina).</title>
        <authorList>
            <person name="Schwartze V.U."/>
            <person name="Winter S."/>
            <person name="Shelest E."/>
            <person name="Marcet-Houben M."/>
            <person name="Horn F."/>
            <person name="Wehner S."/>
            <person name="Hoffmann K."/>
            <person name="Riege K."/>
            <person name="Sammeth M."/>
            <person name="Nowrousian M."/>
            <person name="Valiante V."/>
            <person name="Linde J."/>
            <person name="Jacobsen I.D."/>
            <person name="Marz M."/>
            <person name="Brakhage A.A."/>
            <person name="Gabaldon T."/>
            <person name="Bocker S."/>
            <person name="Voigt K."/>
        </authorList>
    </citation>
    <scope>NUCLEOTIDE SEQUENCE [LARGE SCALE GENOMIC DNA]</scope>
    <source>
        <strain evidence="1">FSU 9682</strain>
    </source>
</reference>
<accession>A0A068S920</accession>
<dbReference type="VEuPathDB" id="FungiDB:LCOR_08656.1"/>
<protein>
    <submittedName>
        <fullName evidence="1">Uncharacterized protein</fullName>
    </submittedName>
</protein>
<name>A0A068S920_9FUNG</name>
<evidence type="ECO:0000313" key="1">
    <source>
        <dbReference type="EMBL" id="CDH57751.1"/>
    </source>
</evidence>
<keyword evidence="2" id="KW-1185">Reference proteome</keyword>
<comment type="caution">
    <text evidence="1">The sequence shown here is derived from an EMBL/GenBank/DDBJ whole genome shotgun (WGS) entry which is preliminary data.</text>
</comment>
<evidence type="ECO:0000313" key="2">
    <source>
        <dbReference type="Proteomes" id="UP000027586"/>
    </source>
</evidence>
<organism evidence="1 2">
    <name type="scientific">Lichtheimia corymbifera JMRC:FSU:9682</name>
    <dbReference type="NCBI Taxonomy" id="1263082"/>
    <lineage>
        <taxon>Eukaryota</taxon>
        <taxon>Fungi</taxon>
        <taxon>Fungi incertae sedis</taxon>
        <taxon>Mucoromycota</taxon>
        <taxon>Mucoromycotina</taxon>
        <taxon>Mucoromycetes</taxon>
        <taxon>Mucorales</taxon>
        <taxon>Lichtheimiaceae</taxon>
        <taxon>Lichtheimia</taxon>
    </lineage>
</organism>
<dbReference type="Proteomes" id="UP000027586">
    <property type="component" value="Unassembled WGS sequence"/>
</dbReference>
<dbReference type="EMBL" id="CBTN010000049">
    <property type="protein sequence ID" value="CDH57751.1"/>
    <property type="molecule type" value="Genomic_DNA"/>
</dbReference>
<gene>
    <name evidence="1" type="ORF">LCOR_08656.1</name>
</gene>
<proteinExistence type="predicted"/>
<sequence>MLSSIVSLPHVSFFPPYHLLVVDTFKAQVDCSLLSCRSQSHCYHCDIRFLLCLSCFQRYMYKWQQAQAKENNEVNQKKDLAWVCQDWTTKSFTWWTLRSRL</sequence>
<dbReference type="AlphaFoldDB" id="A0A068S920"/>